<accession>A0ABD4T8F3</accession>
<dbReference type="Proteomes" id="UP000031561">
    <property type="component" value="Unassembled WGS sequence"/>
</dbReference>
<dbReference type="EMBL" id="JTHE03000109">
    <property type="protein sequence ID" value="MCM1985074.1"/>
    <property type="molecule type" value="Genomic_DNA"/>
</dbReference>
<protein>
    <recommendedName>
        <fullName evidence="4">Tetratricopeptide repeat protein</fullName>
    </recommendedName>
</protein>
<feature type="compositionally biased region" description="Basic and acidic residues" evidence="1">
    <location>
        <begin position="30"/>
        <end position="43"/>
    </location>
</feature>
<evidence type="ECO:0000313" key="3">
    <source>
        <dbReference type="Proteomes" id="UP000031561"/>
    </source>
</evidence>
<dbReference type="AlphaFoldDB" id="A0ABD4T8F3"/>
<evidence type="ECO:0000313" key="2">
    <source>
        <dbReference type="EMBL" id="MCM1985074.1"/>
    </source>
</evidence>
<comment type="caution">
    <text evidence="2">The sequence shown here is derived from an EMBL/GenBank/DDBJ whole genome shotgun (WGS) entry which is preliminary data.</text>
</comment>
<proteinExistence type="predicted"/>
<evidence type="ECO:0000256" key="1">
    <source>
        <dbReference type="SAM" id="MobiDB-lite"/>
    </source>
</evidence>
<feature type="region of interest" description="Disordered" evidence="1">
    <location>
        <begin position="30"/>
        <end position="51"/>
    </location>
</feature>
<organism evidence="2 3">
    <name type="scientific">Lyngbya confervoides BDU141951</name>
    <dbReference type="NCBI Taxonomy" id="1574623"/>
    <lineage>
        <taxon>Bacteria</taxon>
        <taxon>Bacillati</taxon>
        <taxon>Cyanobacteriota</taxon>
        <taxon>Cyanophyceae</taxon>
        <taxon>Oscillatoriophycideae</taxon>
        <taxon>Oscillatoriales</taxon>
        <taxon>Microcoleaceae</taxon>
        <taxon>Lyngbya</taxon>
    </lineage>
</organism>
<keyword evidence="3" id="KW-1185">Reference proteome</keyword>
<gene>
    <name evidence="2" type="ORF">QQ91_0019825</name>
</gene>
<reference evidence="2 3" key="1">
    <citation type="journal article" date="2015" name="Genome Announc.">
        <title>Draft Genome Sequence of Filamentous Marine Cyanobacterium Lyngbya confervoides Strain BDU141951.</title>
        <authorList>
            <person name="Chandrababunaidu M.M."/>
            <person name="Sen D."/>
            <person name="Tripathy S."/>
        </authorList>
    </citation>
    <scope>NUCLEOTIDE SEQUENCE [LARGE SCALE GENOMIC DNA]</scope>
    <source>
        <strain evidence="2 3">BDU141951</strain>
    </source>
</reference>
<name>A0ABD4T8F3_9CYAN</name>
<evidence type="ECO:0008006" key="4">
    <source>
        <dbReference type="Google" id="ProtNLM"/>
    </source>
</evidence>
<dbReference type="RefSeq" id="WP_166277797.1">
    <property type="nucleotide sequence ID" value="NZ_JTHE03000109.1"/>
</dbReference>
<sequence>MADYFIESGQQSAKKGNLEKAIASFQDAMKRDSEVDLDPKTEEKDSDPEIVAKRLAAASPFDQDE</sequence>